<dbReference type="Proteomes" id="UP001302602">
    <property type="component" value="Unassembled WGS sequence"/>
</dbReference>
<name>A0AAN6Z6W5_9PEZI</name>
<dbReference type="RefSeq" id="XP_062651711.1">
    <property type="nucleotide sequence ID" value="XM_062792260.1"/>
</dbReference>
<evidence type="ECO:0000313" key="1">
    <source>
        <dbReference type="EMBL" id="KAK4127940.1"/>
    </source>
</evidence>
<accession>A0AAN6Z6W5</accession>
<organism evidence="1 2">
    <name type="scientific">Parathielavia appendiculata</name>
    <dbReference type="NCBI Taxonomy" id="2587402"/>
    <lineage>
        <taxon>Eukaryota</taxon>
        <taxon>Fungi</taxon>
        <taxon>Dikarya</taxon>
        <taxon>Ascomycota</taxon>
        <taxon>Pezizomycotina</taxon>
        <taxon>Sordariomycetes</taxon>
        <taxon>Sordariomycetidae</taxon>
        <taxon>Sordariales</taxon>
        <taxon>Chaetomiaceae</taxon>
        <taxon>Parathielavia</taxon>
    </lineage>
</organism>
<dbReference type="EMBL" id="MU853224">
    <property type="protein sequence ID" value="KAK4127940.1"/>
    <property type="molecule type" value="Genomic_DNA"/>
</dbReference>
<sequence>MTAAPNADQNTTDWAFSILDIQTGQEANCSQAIPNSGPTASFYGMPCGQDAKANFRISWGYNSAVDSAVMTVCYAPNGTTAWFGYEQVSRNQQLGDSKQEPVYWTGCA</sequence>
<dbReference type="GeneID" id="87829029"/>
<dbReference type="AlphaFoldDB" id="A0AAN6Z6W5"/>
<reference evidence="1" key="2">
    <citation type="submission" date="2023-05" db="EMBL/GenBank/DDBJ databases">
        <authorList>
            <consortium name="Lawrence Berkeley National Laboratory"/>
            <person name="Steindorff A."/>
            <person name="Hensen N."/>
            <person name="Bonometti L."/>
            <person name="Westerberg I."/>
            <person name="Brannstrom I.O."/>
            <person name="Guillou S."/>
            <person name="Cros-Aarteil S."/>
            <person name="Calhoun S."/>
            <person name="Haridas S."/>
            <person name="Kuo A."/>
            <person name="Mondo S."/>
            <person name="Pangilinan J."/>
            <person name="Riley R."/>
            <person name="Labutti K."/>
            <person name="Andreopoulos B."/>
            <person name="Lipzen A."/>
            <person name="Chen C."/>
            <person name="Yanf M."/>
            <person name="Daum C."/>
            <person name="Ng V."/>
            <person name="Clum A."/>
            <person name="Ohm R."/>
            <person name="Martin F."/>
            <person name="Silar P."/>
            <person name="Natvig D."/>
            <person name="Lalanne C."/>
            <person name="Gautier V."/>
            <person name="Ament-Velasquez S.L."/>
            <person name="Kruys A."/>
            <person name="Hutchinson M.I."/>
            <person name="Powell A.J."/>
            <person name="Barry K."/>
            <person name="Miller A.N."/>
            <person name="Grigoriev I.V."/>
            <person name="Debuchy R."/>
            <person name="Gladieux P."/>
            <person name="Thoren M.H."/>
            <person name="Johannesson H."/>
        </authorList>
    </citation>
    <scope>NUCLEOTIDE SEQUENCE</scope>
    <source>
        <strain evidence="1">CBS 731.68</strain>
    </source>
</reference>
<reference evidence="1" key="1">
    <citation type="journal article" date="2023" name="Mol. Phylogenet. Evol.">
        <title>Genome-scale phylogeny and comparative genomics of the fungal order Sordariales.</title>
        <authorList>
            <person name="Hensen N."/>
            <person name="Bonometti L."/>
            <person name="Westerberg I."/>
            <person name="Brannstrom I.O."/>
            <person name="Guillou S."/>
            <person name="Cros-Aarteil S."/>
            <person name="Calhoun S."/>
            <person name="Haridas S."/>
            <person name="Kuo A."/>
            <person name="Mondo S."/>
            <person name="Pangilinan J."/>
            <person name="Riley R."/>
            <person name="LaButti K."/>
            <person name="Andreopoulos B."/>
            <person name="Lipzen A."/>
            <person name="Chen C."/>
            <person name="Yan M."/>
            <person name="Daum C."/>
            <person name="Ng V."/>
            <person name="Clum A."/>
            <person name="Steindorff A."/>
            <person name="Ohm R.A."/>
            <person name="Martin F."/>
            <person name="Silar P."/>
            <person name="Natvig D.O."/>
            <person name="Lalanne C."/>
            <person name="Gautier V."/>
            <person name="Ament-Velasquez S.L."/>
            <person name="Kruys A."/>
            <person name="Hutchinson M.I."/>
            <person name="Powell A.J."/>
            <person name="Barry K."/>
            <person name="Miller A.N."/>
            <person name="Grigoriev I.V."/>
            <person name="Debuchy R."/>
            <person name="Gladieux P."/>
            <person name="Hiltunen Thoren M."/>
            <person name="Johannesson H."/>
        </authorList>
    </citation>
    <scope>NUCLEOTIDE SEQUENCE</scope>
    <source>
        <strain evidence="1">CBS 731.68</strain>
    </source>
</reference>
<evidence type="ECO:0000313" key="2">
    <source>
        <dbReference type="Proteomes" id="UP001302602"/>
    </source>
</evidence>
<proteinExistence type="predicted"/>
<gene>
    <name evidence="1" type="ORF">N657DRAFT_642006</name>
</gene>
<protein>
    <submittedName>
        <fullName evidence="1">Uncharacterized protein</fullName>
    </submittedName>
</protein>
<keyword evidence="2" id="KW-1185">Reference proteome</keyword>
<comment type="caution">
    <text evidence="1">The sequence shown here is derived from an EMBL/GenBank/DDBJ whole genome shotgun (WGS) entry which is preliminary data.</text>
</comment>